<keyword evidence="3" id="KW-1185">Reference proteome</keyword>
<name>A0A1V9YCG6_ACHHY</name>
<comment type="caution">
    <text evidence="2">The sequence shown here is derived from an EMBL/GenBank/DDBJ whole genome shotgun (WGS) entry which is preliminary data.</text>
</comment>
<feature type="transmembrane region" description="Helical" evidence="1">
    <location>
        <begin position="52"/>
        <end position="72"/>
    </location>
</feature>
<feature type="transmembrane region" description="Helical" evidence="1">
    <location>
        <begin position="145"/>
        <end position="168"/>
    </location>
</feature>
<dbReference type="Proteomes" id="UP000243579">
    <property type="component" value="Unassembled WGS sequence"/>
</dbReference>
<feature type="transmembrane region" description="Helical" evidence="1">
    <location>
        <begin position="180"/>
        <end position="198"/>
    </location>
</feature>
<feature type="non-terminal residue" evidence="2">
    <location>
        <position position="320"/>
    </location>
</feature>
<feature type="transmembrane region" description="Helical" evidence="1">
    <location>
        <begin position="120"/>
        <end position="139"/>
    </location>
</feature>
<dbReference type="PANTHER" id="PTHR11360">
    <property type="entry name" value="MONOCARBOXYLATE TRANSPORTER"/>
    <property type="match status" value="1"/>
</dbReference>
<keyword evidence="1" id="KW-0472">Membrane</keyword>
<protein>
    <submittedName>
        <fullName evidence="2">Major Facilitator Superfamily (MFS)</fullName>
    </submittedName>
</protein>
<dbReference type="InterPro" id="IPR036259">
    <property type="entry name" value="MFS_trans_sf"/>
</dbReference>
<dbReference type="Gene3D" id="1.20.1250.20">
    <property type="entry name" value="MFS general substrate transporter like domains"/>
    <property type="match status" value="1"/>
</dbReference>
<dbReference type="SUPFAM" id="SSF103473">
    <property type="entry name" value="MFS general substrate transporter"/>
    <property type="match status" value="1"/>
</dbReference>
<keyword evidence="1" id="KW-1133">Transmembrane helix</keyword>
<feature type="transmembrane region" description="Helical" evidence="1">
    <location>
        <begin position="92"/>
        <end position="113"/>
    </location>
</feature>
<dbReference type="InterPro" id="IPR050327">
    <property type="entry name" value="Proton-linked_MCT"/>
</dbReference>
<reference evidence="2 3" key="1">
    <citation type="journal article" date="2014" name="Genome Biol. Evol.">
        <title>The secreted proteins of Achlya hypogyna and Thraustotheca clavata identify the ancestral oomycete secretome and reveal gene acquisitions by horizontal gene transfer.</title>
        <authorList>
            <person name="Misner I."/>
            <person name="Blouin N."/>
            <person name="Leonard G."/>
            <person name="Richards T.A."/>
            <person name="Lane C.E."/>
        </authorList>
    </citation>
    <scope>NUCLEOTIDE SEQUENCE [LARGE SCALE GENOMIC DNA]</scope>
    <source>
        <strain evidence="2 3">ATCC 48635</strain>
    </source>
</reference>
<gene>
    <name evidence="2" type="ORF">ACHHYP_14749</name>
</gene>
<dbReference type="GO" id="GO:0022857">
    <property type="term" value="F:transmembrane transporter activity"/>
    <property type="evidence" value="ECO:0007669"/>
    <property type="project" value="InterPro"/>
</dbReference>
<evidence type="ECO:0000313" key="3">
    <source>
        <dbReference type="Proteomes" id="UP000243579"/>
    </source>
</evidence>
<keyword evidence="1" id="KW-0812">Transmembrane</keyword>
<dbReference type="Pfam" id="PF07690">
    <property type="entry name" value="MFS_1"/>
    <property type="match status" value="1"/>
</dbReference>
<accession>A0A1V9YCG6</accession>
<sequence length="320" mass="34588">MCAMTTTALSRYWTINVPQKSEAEAAAEAYLFLLPLGKDHFAVSKCIRFHRWVLFAAVLVTQFITGSIYSLVSLSQPMDAYFQGNLYAGDSTVLLMAGSASMAVASALSGPALERRGPRWSMTTGTAILAVGLVLGQVATMATSWGLMFPAAVCYGTGVGYLLVTSFATLQKWFPDLRGTVNGVVLMAFGSGGGVWNIFFREVVGPGASRSENMTHVFYLLLLAFVPPLALCTVVMRTPPDSFRVGGHDMHGIASDKVPSVSFVQDEYLKVGMTLVNYSAINASVSREAAMVGTERHYYEQVKALTLVQCIFSTDFLSLF</sequence>
<dbReference type="InterPro" id="IPR011701">
    <property type="entry name" value="MFS"/>
</dbReference>
<dbReference type="AlphaFoldDB" id="A0A1V9YCG6"/>
<dbReference type="OrthoDB" id="77478at2759"/>
<organism evidence="2 3">
    <name type="scientific">Achlya hypogyna</name>
    <name type="common">Oomycete</name>
    <name type="synonym">Protoachlya hypogyna</name>
    <dbReference type="NCBI Taxonomy" id="1202772"/>
    <lineage>
        <taxon>Eukaryota</taxon>
        <taxon>Sar</taxon>
        <taxon>Stramenopiles</taxon>
        <taxon>Oomycota</taxon>
        <taxon>Saprolegniomycetes</taxon>
        <taxon>Saprolegniales</taxon>
        <taxon>Achlyaceae</taxon>
        <taxon>Achlya</taxon>
    </lineage>
</organism>
<feature type="transmembrane region" description="Helical" evidence="1">
    <location>
        <begin position="218"/>
        <end position="236"/>
    </location>
</feature>
<evidence type="ECO:0000256" key="1">
    <source>
        <dbReference type="SAM" id="Phobius"/>
    </source>
</evidence>
<dbReference type="EMBL" id="JNBR01002173">
    <property type="protein sequence ID" value="OQR83411.1"/>
    <property type="molecule type" value="Genomic_DNA"/>
</dbReference>
<proteinExistence type="predicted"/>
<evidence type="ECO:0000313" key="2">
    <source>
        <dbReference type="EMBL" id="OQR83411.1"/>
    </source>
</evidence>